<dbReference type="Proteomes" id="UP001500037">
    <property type="component" value="Unassembled WGS sequence"/>
</dbReference>
<accession>A0ABN1WA71</accession>
<dbReference type="EMBL" id="BAAALF010000061">
    <property type="protein sequence ID" value="GAA1242600.1"/>
    <property type="molecule type" value="Genomic_DNA"/>
</dbReference>
<evidence type="ECO:0008006" key="3">
    <source>
        <dbReference type="Google" id="ProtNLM"/>
    </source>
</evidence>
<name>A0ABN1WA71_9ACTN</name>
<evidence type="ECO:0000313" key="2">
    <source>
        <dbReference type="Proteomes" id="UP001500037"/>
    </source>
</evidence>
<sequence>MRTSMAMAALLCRWWWGRRGAAGACGAGRGDCAADGVPGAGRGAGRTGSGVGTDRRGVPAQVDVQARHEADARGLNAHIDGTHGLIV</sequence>
<evidence type="ECO:0000313" key="1">
    <source>
        <dbReference type="EMBL" id="GAA1242600.1"/>
    </source>
</evidence>
<organism evidence="1 2">
    <name type="scientific">Kitasatospora nipponensis</name>
    <dbReference type="NCBI Taxonomy" id="258049"/>
    <lineage>
        <taxon>Bacteria</taxon>
        <taxon>Bacillati</taxon>
        <taxon>Actinomycetota</taxon>
        <taxon>Actinomycetes</taxon>
        <taxon>Kitasatosporales</taxon>
        <taxon>Streptomycetaceae</taxon>
        <taxon>Kitasatospora</taxon>
    </lineage>
</organism>
<proteinExistence type="predicted"/>
<comment type="caution">
    <text evidence="1">The sequence shown here is derived from an EMBL/GenBank/DDBJ whole genome shotgun (WGS) entry which is preliminary data.</text>
</comment>
<protein>
    <recommendedName>
        <fullName evidence="3">Secreted protein</fullName>
    </recommendedName>
</protein>
<gene>
    <name evidence="1" type="ORF">GCM10009665_36690</name>
</gene>
<reference evidence="1 2" key="1">
    <citation type="journal article" date="2019" name="Int. J. Syst. Evol. Microbiol.">
        <title>The Global Catalogue of Microorganisms (GCM) 10K type strain sequencing project: providing services to taxonomists for standard genome sequencing and annotation.</title>
        <authorList>
            <consortium name="The Broad Institute Genomics Platform"/>
            <consortium name="The Broad Institute Genome Sequencing Center for Infectious Disease"/>
            <person name="Wu L."/>
            <person name="Ma J."/>
        </authorList>
    </citation>
    <scope>NUCLEOTIDE SEQUENCE [LARGE SCALE GENOMIC DNA]</scope>
    <source>
        <strain evidence="1 2">JCM 13004</strain>
    </source>
</reference>
<keyword evidence="2" id="KW-1185">Reference proteome</keyword>